<feature type="transmembrane region" description="Helical" evidence="9">
    <location>
        <begin position="219"/>
        <end position="241"/>
    </location>
</feature>
<dbReference type="Proteomes" id="UP000829291">
    <property type="component" value="Chromosome 1"/>
</dbReference>
<dbReference type="InterPro" id="IPR013761">
    <property type="entry name" value="SAM/pointed_sf"/>
</dbReference>
<comment type="similarity">
    <text evidence="2">Belongs to the sphingomyelin synthase family.</text>
</comment>
<dbReference type="Gene3D" id="1.10.150.50">
    <property type="entry name" value="Transcription Factor, Ets-1"/>
    <property type="match status" value="1"/>
</dbReference>
<accession>A0ABM3G086</accession>
<evidence type="ECO:0000256" key="7">
    <source>
        <dbReference type="ARBA" id="ARBA00023098"/>
    </source>
</evidence>
<dbReference type="RefSeq" id="XP_046593681.1">
    <property type="nucleotide sequence ID" value="XM_046737725.1"/>
</dbReference>
<gene>
    <name evidence="12" type="primary">LOC107221726</name>
</gene>
<dbReference type="PANTHER" id="PTHR21290">
    <property type="entry name" value="SPHINGOMYELIN SYNTHETASE"/>
    <property type="match status" value="1"/>
</dbReference>
<keyword evidence="7" id="KW-0443">Lipid metabolism</keyword>
<organism evidence="11 12">
    <name type="scientific">Neodiprion lecontei</name>
    <name type="common">Redheaded pine sawfly</name>
    <dbReference type="NCBI Taxonomy" id="441921"/>
    <lineage>
        <taxon>Eukaryota</taxon>
        <taxon>Metazoa</taxon>
        <taxon>Ecdysozoa</taxon>
        <taxon>Arthropoda</taxon>
        <taxon>Hexapoda</taxon>
        <taxon>Insecta</taxon>
        <taxon>Pterygota</taxon>
        <taxon>Neoptera</taxon>
        <taxon>Endopterygota</taxon>
        <taxon>Hymenoptera</taxon>
        <taxon>Tenthredinoidea</taxon>
        <taxon>Diprionidae</taxon>
        <taxon>Diprioninae</taxon>
        <taxon>Neodiprion</taxon>
    </lineage>
</organism>
<feature type="transmembrane region" description="Helical" evidence="9">
    <location>
        <begin position="317"/>
        <end position="336"/>
    </location>
</feature>
<sequence>MVTKSVADWTTQDVAIWLEENGHCRFKDAFENVHSIDGRALLTLTEEDLKPEVMSIRCIGDIKRLHISIKQLQRDNITTLYELGQIDLFPSTTYYTHQRQDVPSNGVVNNDASMEHESYSASVSEDGQASHLPPEIWKTFISLGYLFIVTWITAFVMVIVHDRVPDMKKYPPLPDIFLDNVPHIPWAFDMCEVTGTLLFAIWLVVLIFHRYRFILLRRFFALSGTVFLLRCVTMLITSLSVPGAHLQCQPRKGSDEEWSGTAYGELYNKISMAYVIWRGAGMSIQGVRTCGDYMFSGHTVALTMLNFFITEYTSRQLYFLHTFTWMLNMFGIFFILAAHEHYSIDVFVAFYITSRLFLYYHTLANNQALMQRDSNRTRIWFPLFSFFESSVDGIVPNEYESPSEIICNLICAGKDVFNFVHSHISFHKAQLCNNVEEVPSNGRGGDSGKKKKL</sequence>
<dbReference type="Pfam" id="PF14360">
    <property type="entry name" value="PAP2_C"/>
    <property type="match status" value="1"/>
</dbReference>
<proteinExistence type="inferred from homology"/>
<keyword evidence="3" id="KW-0808">Transferase</keyword>
<keyword evidence="4 9" id="KW-0812">Transmembrane</keyword>
<keyword evidence="5" id="KW-0746">Sphingolipid metabolism</keyword>
<evidence type="ECO:0000313" key="11">
    <source>
        <dbReference type="Proteomes" id="UP000829291"/>
    </source>
</evidence>
<comment type="subcellular location">
    <subcellularLocation>
        <location evidence="1">Membrane</location>
        <topology evidence="1">Multi-pass membrane protein</topology>
    </subcellularLocation>
</comment>
<evidence type="ECO:0000256" key="5">
    <source>
        <dbReference type="ARBA" id="ARBA00022919"/>
    </source>
</evidence>
<keyword evidence="8 9" id="KW-0472">Membrane</keyword>
<dbReference type="PANTHER" id="PTHR21290:SF25">
    <property type="entry name" value="SPHINGOMYELIN SYNTHASE-RELATED PROTEIN 1"/>
    <property type="match status" value="1"/>
</dbReference>
<reference evidence="12" key="1">
    <citation type="submission" date="2025-08" db="UniProtKB">
        <authorList>
            <consortium name="RefSeq"/>
        </authorList>
    </citation>
    <scope>IDENTIFICATION</scope>
    <source>
        <tissue evidence="12">Thorax and Abdomen</tissue>
    </source>
</reference>
<evidence type="ECO:0000256" key="1">
    <source>
        <dbReference type="ARBA" id="ARBA00004141"/>
    </source>
</evidence>
<dbReference type="InterPro" id="IPR045221">
    <property type="entry name" value="Sphingomyelin_synth-like"/>
</dbReference>
<evidence type="ECO:0000256" key="2">
    <source>
        <dbReference type="ARBA" id="ARBA00005441"/>
    </source>
</evidence>
<dbReference type="GeneID" id="107221726"/>
<keyword evidence="6 9" id="KW-1133">Transmembrane helix</keyword>
<evidence type="ECO:0000259" key="10">
    <source>
        <dbReference type="PROSITE" id="PS50105"/>
    </source>
</evidence>
<dbReference type="SMART" id="SM00454">
    <property type="entry name" value="SAM"/>
    <property type="match status" value="1"/>
</dbReference>
<feature type="domain" description="SAM" evidence="10">
    <location>
        <begin position="9"/>
        <end position="75"/>
    </location>
</feature>
<dbReference type="PROSITE" id="PS50105">
    <property type="entry name" value="SAM_DOMAIN"/>
    <property type="match status" value="1"/>
</dbReference>
<dbReference type="SUPFAM" id="SSF47769">
    <property type="entry name" value="SAM/Pointed domain"/>
    <property type="match status" value="1"/>
</dbReference>
<dbReference type="Pfam" id="PF00536">
    <property type="entry name" value="SAM_1"/>
    <property type="match status" value="1"/>
</dbReference>
<evidence type="ECO:0000313" key="12">
    <source>
        <dbReference type="RefSeq" id="XP_046593681.1"/>
    </source>
</evidence>
<evidence type="ECO:0000256" key="4">
    <source>
        <dbReference type="ARBA" id="ARBA00022692"/>
    </source>
</evidence>
<evidence type="ECO:0000256" key="3">
    <source>
        <dbReference type="ARBA" id="ARBA00022679"/>
    </source>
</evidence>
<feature type="transmembrane region" description="Helical" evidence="9">
    <location>
        <begin position="342"/>
        <end position="360"/>
    </location>
</feature>
<evidence type="ECO:0000256" key="6">
    <source>
        <dbReference type="ARBA" id="ARBA00022989"/>
    </source>
</evidence>
<feature type="transmembrane region" description="Helical" evidence="9">
    <location>
        <begin position="143"/>
        <end position="164"/>
    </location>
</feature>
<dbReference type="CDD" id="cd09515">
    <property type="entry name" value="SAM_SGMS1-like"/>
    <property type="match status" value="1"/>
</dbReference>
<protein>
    <submittedName>
        <fullName evidence="12">Sphingomyelin synthase-related protein 1 isoform X2</fullName>
    </submittedName>
</protein>
<feature type="transmembrane region" description="Helical" evidence="9">
    <location>
        <begin position="293"/>
        <end position="310"/>
    </location>
</feature>
<evidence type="ECO:0000256" key="9">
    <source>
        <dbReference type="SAM" id="Phobius"/>
    </source>
</evidence>
<dbReference type="InterPro" id="IPR025749">
    <property type="entry name" value="Sphingomyelin_synth-like_dom"/>
</dbReference>
<name>A0ABM3G086_NEOLC</name>
<keyword evidence="11" id="KW-1185">Reference proteome</keyword>
<evidence type="ECO:0000256" key="8">
    <source>
        <dbReference type="ARBA" id="ARBA00023136"/>
    </source>
</evidence>
<feature type="transmembrane region" description="Helical" evidence="9">
    <location>
        <begin position="184"/>
        <end position="207"/>
    </location>
</feature>
<dbReference type="InterPro" id="IPR001660">
    <property type="entry name" value="SAM"/>
</dbReference>